<dbReference type="Gene3D" id="3.40.50.450">
    <property type="match status" value="1"/>
</dbReference>
<evidence type="ECO:0000313" key="3">
    <source>
        <dbReference type="EMBL" id="MCW3783909.1"/>
    </source>
</evidence>
<reference evidence="3 4" key="1">
    <citation type="submission" date="2022-10" db="EMBL/GenBank/DDBJ databases">
        <title>Defluviimonas sp. CAU 1641 isolated from mud.</title>
        <authorList>
            <person name="Kim W."/>
        </authorList>
    </citation>
    <scope>NUCLEOTIDE SEQUENCE [LARGE SCALE GENOMIC DNA]</scope>
    <source>
        <strain evidence="3 4">CAU 1641</strain>
    </source>
</reference>
<dbReference type="EMBL" id="JAPDOG010000027">
    <property type="protein sequence ID" value="MCW3783909.1"/>
    <property type="molecule type" value="Genomic_DNA"/>
</dbReference>
<feature type="domain" description="Macro" evidence="2">
    <location>
        <begin position="19"/>
        <end position="131"/>
    </location>
</feature>
<dbReference type="InterPro" id="IPR002589">
    <property type="entry name" value="Macro_dom"/>
</dbReference>
<organism evidence="3 4">
    <name type="scientific">Defluviimonas salinarum</name>
    <dbReference type="NCBI Taxonomy" id="2992147"/>
    <lineage>
        <taxon>Bacteria</taxon>
        <taxon>Pseudomonadati</taxon>
        <taxon>Pseudomonadota</taxon>
        <taxon>Alphaproteobacteria</taxon>
        <taxon>Rhodobacterales</taxon>
        <taxon>Paracoccaceae</taxon>
        <taxon>Albidovulum</taxon>
    </lineage>
</organism>
<comment type="catalytic activity">
    <reaction evidence="1">
        <text>an N-(ADP-alpha-D-ribosyl)-thymidine in DNA + H2O = a thymidine in DNA + ADP-D-ribose</text>
        <dbReference type="Rhea" id="RHEA:71655"/>
        <dbReference type="Rhea" id="RHEA-COMP:13556"/>
        <dbReference type="Rhea" id="RHEA-COMP:18051"/>
        <dbReference type="ChEBI" id="CHEBI:15377"/>
        <dbReference type="ChEBI" id="CHEBI:57967"/>
        <dbReference type="ChEBI" id="CHEBI:137386"/>
        <dbReference type="ChEBI" id="CHEBI:191199"/>
    </reaction>
    <physiologicalReaction direction="left-to-right" evidence="1">
        <dbReference type="Rhea" id="RHEA:71656"/>
    </physiologicalReaction>
</comment>
<dbReference type="Pfam" id="PF01661">
    <property type="entry name" value="Macro"/>
    <property type="match status" value="1"/>
</dbReference>
<dbReference type="PANTHER" id="PTHR12521:SF0">
    <property type="entry name" value="ADP-RIBOSE GLYCOHYDROLASE OARD1"/>
    <property type="match status" value="1"/>
</dbReference>
<dbReference type="InterPro" id="IPR050892">
    <property type="entry name" value="ADP-ribose_metab_enzymes"/>
</dbReference>
<gene>
    <name evidence="3" type="ORF">OM960_20455</name>
</gene>
<evidence type="ECO:0000259" key="2">
    <source>
        <dbReference type="Pfam" id="PF01661"/>
    </source>
</evidence>
<dbReference type="SUPFAM" id="SSF52949">
    <property type="entry name" value="Macro domain-like"/>
    <property type="match status" value="1"/>
</dbReference>
<name>A0ABT3J940_9RHOB</name>
<comment type="caution">
    <text evidence="3">The sequence shown here is derived from an EMBL/GenBank/DDBJ whole genome shotgun (WGS) entry which is preliminary data.</text>
</comment>
<evidence type="ECO:0000313" key="4">
    <source>
        <dbReference type="Proteomes" id="UP001207582"/>
    </source>
</evidence>
<dbReference type="Proteomes" id="UP001207582">
    <property type="component" value="Unassembled WGS sequence"/>
</dbReference>
<dbReference type="InterPro" id="IPR043472">
    <property type="entry name" value="Macro_dom-like"/>
</dbReference>
<dbReference type="RefSeq" id="WP_264773288.1">
    <property type="nucleotide sequence ID" value="NZ_JAPDOG010000027.1"/>
</dbReference>
<protein>
    <recommendedName>
        <fullName evidence="2">Macro domain-containing protein</fullName>
    </recommendedName>
</protein>
<dbReference type="SUPFAM" id="SSF102405">
    <property type="entry name" value="MCP/YpsA-like"/>
    <property type="match status" value="1"/>
</dbReference>
<accession>A0ABT3J940</accession>
<proteinExistence type="predicted"/>
<evidence type="ECO:0000256" key="1">
    <source>
        <dbReference type="ARBA" id="ARBA00035885"/>
    </source>
</evidence>
<keyword evidence="4" id="KW-1185">Reference proteome</keyword>
<dbReference type="Gene3D" id="3.40.220.10">
    <property type="entry name" value="Leucine Aminopeptidase, subunit E, domain 1"/>
    <property type="match status" value="1"/>
</dbReference>
<dbReference type="PANTHER" id="PTHR12521">
    <property type="entry name" value="PROTEIN C6ORF130"/>
    <property type="match status" value="1"/>
</dbReference>
<sequence>MLDFQPLQNVINSDASLIVNTVNTVGVMGKGVALDMRNAFPAIMEPYQEACRSGRLAPGTFQLVPLEDGRAVLNLATKEHWRDPSRYEWVGAGLVYLNRYLVERPGRFGSVCMPMPGCGNGGLEASRVLQMIRTYLRPALEAGLDLRICGSDHRPIADPVYYAGVGARDTPGSAKNPGRVLDLMSEIGFLMAEAGFRLRSGGARGADTAFWEGARLSDAPMEIFTPRKRDDIPGAILHLSEVHKRMARNFHPTPEALSPNPDNRDDRRHVTLALMARNGNQVFGTDFTNPSNLVICWTEGGKGGGGTGQAIRLATSAGIPVIDLGKPELSGIGASEVVDLAIERITRFRQARGLPEITPRRECAPEPC</sequence>